<name>A0ABU7U4G6_9PROT</name>
<dbReference type="RefSeq" id="WP_394820178.1">
    <property type="nucleotide sequence ID" value="NZ_JAWJZY010000004.1"/>
</dbReference>
<accession>A0ABU7U4G6</accession>
<evidence type="ECO:0000313" key="1">
    <source>
        <dbReference type="EMBL" id="MEE8659350.1"/>
    </source>
</evidence>
<comment type="caution">
    <text evidence="1">The sequence shown here is derived from an EMBL/GenBank/DDBJ whole genome shotgun (WGS) entry which is preliminary data.</text>
</comment>
<dbReference type="Proteomes" id="UP001312908">
    <property type="component" value="Unassembled WGS sequence"/>
</dbReference>
<dbReference type="EMBL" id="JAWJZY010000004">
    <property type="protein sequence ID" value="MEE8659350.1"/>
    <property type="molecule type" value="Genomic_DNA"/>
</dbReference>
<protein>
    <submittedName>
        <fullName evidence="1">Uncharacterized protein</fullName>
    </submittedName>
</protein>
<reference evidence="1 2" key="1">
    <citation type="submission" date="2023-10" db="EMBL/GenBank/DDBJ databases">
        <title>Sorlinia euscelidii gen. nov., sp. nov., an acetic acid bacteria isolated from the gut of Euscelidius variegatus emitter.</title>
        <authorList>
            <person name="Michoud G."/>
            <person name="Marasco R."/>
            <person name="Seferji K."/>
            <person name="Gonella E."/>
            <person name="Garuglieri E."/>
            <person name="Alma A."/>
            <person name="Mapelli F."/>
            <person name="Borin S."/>
            <person name="Daffonchio D."/>
            <person name="Crotti E."/>
        </authorList>
    </citation>
    <scope>NUCLEOTIDE SEQUENCE [LARGE SCALE GENOMIC DNA]</scope>
    <source>
        <strain evidence="1 2">EV16P</strain>
    </source>
</reference>
<gene>
    <name evidence="1" type="ORF">DOFOFD_10060</name>
</gene>
<proteinExistence type="predicted"/>
<sequence length="248" mass="26735">MIRPYTIFCVLLAGASGLFLYSKKHQTNVLDDNIRTIVRQTDDVRQQTAMLQSQWALLNQPDRLQKLSARFLTDLTPMAPTQYKRLGTAIAALPAPGRAGPQRDVMVAAASAPADDTLAQYSALAPATQMGPAIKAKPTEVMAAAQRDASPHHVVTDKPHLSTRLALATPPLKHEATPAVRAHADSHVHYATYRGARAVATPAVAWRPSSGGRLAATKTRYRQLGTHNTESTFAMADGALPPPAPRRN</sequence>
<keyword evidence="2" id="KW-1185">Reference proteome</keyword>
<organism evidence="1 2">
    <name type="scientific">Sorlinia euscelidii</name>
    <dbReference type="NCBI Taxonomy" id="3081148"/>
    <lineage>
        <taxon>Bacteria</taxon>
        <taxon>Pseudomonadati</taxon>
        <taxon>Pseudomonadota</taxon>
        <taxon>Alphaproteobacteria</taxon>
        <taxon>Acetobacterales</taxon>
        <taxon>Acetobacteraceae</taxon>
        <taxon>Sorlinia</taxon>
    </lineage>
</organism>
<evidence type="ECO:0000313" key="2">
    <source>
        <dbReference type="Proteomes" id="UP001312908"/>
    </source>
</evidence>